<proteinExistence type="inferred from homology"/>
<dbReference type="EMBL" id="CADCWL010000145">
    <property type="protein sequence ID" value="CAA9571578.1"/>
    <property type="molecule type" value="Genomic_DNA"/>
</dbReference>
<feature type="compositionally biased region" description="Low complexity" evidence="2">
    <location>
        <begin position="21"/>
        <end position="31"/>
    </location>
</feature>
<dbReference type="AlphaFoldDB" id="A0A6J4VAH6"/>
<dbReference type="SUPFAM" id="SSF54909">
    <property type="entry name" value="Dimeric alpha+beta barrel"/>
    <property type="match status" value="1"/>
</dbReference>
<gene>
    <name evidence="4" type="ORF">AVDCRST_MAG19-2828</name>
</gene>
<feature type="region of interest" description="Disordered" evidence="2">
    <location>
        <begin position="1"/>
        <end position="46"/>
    </location>
</feature>
<dbReference type="Pfam" id="PF03795">
    <property type="entry name" value="YCII"/>
    <property type="match status" value="1"/>
</dbReference>
<accession>A0A6J4VAH6</accession>
<protein>
    <recommendedName>
        <fullName evidence="3">YCII-related domain-containing protein</fullName>
    </recommendedName>
</protein>
<reference evidence="4" key="1">
    <citation type="submission" date="2020-02" db="EMBL/GenBank/DDBJ databases">
        <authorList>
            <person name="Meier V. D."/>
        </authorList>
    </citation>
    <scope>NUCLEOTIDE SEQUENCE</scope>
    <source>
        <strain evidence="4">AVDCRST_MAG19</strain>
    </source>
</reference>
<evidence type="ECO:0000256" key="2">
    <source>
        <dbReference type="SAM" id="MobiDB-lite"/>
    </source>
</evidence>
<dbReference type="InterPro" id="IPR005545">
    <property type="entry name" value="YCII"/>
</dbReference>
<comment type="similarity">
    <text evidence="1">Belongs to the YciI family.</text>
</comment>
<name>A0A6J4VAH6_9BACT</name>
<evidence type="ECO:0000259" key="3">
    <source>
        <dbReference type="Pfam" id="PF03795"/>
    </source>
</evidence>
<dbReference type="InterPro" id="IPR011008">
    <property type="entry name" value="Dimeric_a/b-barrel"/>
</dbReference>
<dbReference type="Gene3D" id="3.30.70.1060">
    <property type="entry name" value="Dimeric alpha+beta barrel"/>
    <property type="match status" value="1"/>
</dbReference>
<evidence type="ECO:0000313" key="4">
    <source>
        <dbReference type="EMBL" id="CAA9571578.1"/>
    </source>
</evidence>
<feature type="domain" description="YCII-related" evidence="3">
    <location>
        <begin position="89"/>
        <end position="153"/>
    </location>
</feature>
<organism evidence="4">
    <name type="scientific">uncultured Thermomicrobiales bacterium</name>
    <dbReference type="NCBI Taxonomy" id="1645740"/>
    <lineage>
        <taxon>Bacteria</taxon>
        <taxon>Pseudomonadati</taxon>
        <taxon>Thermomicrobiota</taxon>
        <taxon>Thermomicrobia</taxon>
        <taxon>Thermomicrobiales</taxon>
        <taxon>environmental samples</taxon>
    </lineage>
</organism>
<sequence>MFWVYGPGQVPSTLSRRRGRSPVGSGAGRSSQGKSRPGEAGTRGHGLTRHLISFDDGATTFPEGDVPDAAEASRRVVHGAKDAGVWVFGGGVASQRASIVATDGTVADGPCPGTEAVIGGFSIVDVPSREEALEWAAKIAVACRCAQEVREIMHDPDS</sequence>
<evidence type="ECO:0000256" key="1">
    <source>
        <dbReference type="ARBA" id="ARBA00007689"/>
    </source>
</evidence>